<dbReference type="GO" id="GO:0001164">
    <property type="term" value="F:RNA polymerase I core promoter sequence-specific DNA binding"/>
    <property type="evidence" value="ECO:0007669"/>
    <property type="project" value="InterPro"/>
</dbReference>
<dbReference type="GO" id="GO:0008270">
    <property type="term" value="F:zinc ion binding"/>
    <property type="evidence" value="ECO:0007669"/>
    <property type="project" value="UniProtKB-KW"/>
</dbReference>
<dbReference type="EMBL" id="SPRC01000042">
    <property type="protein sequence ID" value="TIB76706.1"/>
    <property type="molecule type" value="Genomic_DNA"/>
</dbReference>
<evidence type="ECO:0000259" key="12">
    <source>
        <dbReference type="Pfam" id="PF20645"/>
    </source>
</evidence>
<dbReference type="AlphaFoldDB" id="A0A4T0M3J4"/>
<keyword evidence="7" id="KW-0238">DNA-binding</keyword>
<evidence type="ECO:0000256" key="9">
    <source>
        <dbReference type="ARBA" id="ARBA00023242"/>
    </source>
</evidence>
<keyword evidence="4" id="KW-0863">Zinc-finger</keyword>
<evidence type="ECO:0000256" key="2">
    <source>
        <dbReference type="ARBA" id="ARBA00006899"/>
    </source>
</evidence>
<comment type="caution">
    <text evidence="13">The sequence shown here is derived from an EMBL/GenBank/DDBJ whole genome shotgun (WGS) entry which is preliminary data.</text>
</comment>
<dbReference type="Proteomes" id="UP000310685">
    <property type="component" value="Unassembled WGS sequence"/>
</dbReference>
<name>A0A4T0M3J4_9BASI</name>
<accession>A0A4T0M3J4</accession>
<feature type="domain" description="Rrn7/TAF1B C-terminal cyclin" evidence="12">
    <location>
        <begin position="257"/>
        <end position="419"/>
    </location>
</feature>
<dbReference type="Pfam" id="PF20644">
    <property type="entry name" value="Rrn7_cyclin_N"/>
    <property type="match status" value="1"/>
</dbReference>
<dbReference type="GO" id="GO:0042790">
    <property type="term" value="P:nucleolar large rRNA transcription by RNA polymerase I"/>
    <property type="evidence" value="ECO:0007669"/>
    <property type="project" value="TreeGrafter"/>
</dbReference>
<evidence type="ECO:0000256" key="7">
    <source>
        <dbReference type="ARBA" id="ARBA00023125"/>
    </source>
</evidence>
<evidence type="ECO:0000313" key="13">
    <source>
        <dbReference type="EMBL" id="TIB76706.1"/>
    </source>
</evidence>
<dbReference type="GO" id="GO:0070860">
    <property type="term" value="C:RNA polymerase I core factor complex"/>
    <property type="evidence" value="ECO:0007669"/>
    <property type="project" value="InterPro"/>
</dbReference>
<organism evidence="13 14">
    <name type="scientific">Wallemia mellicola</name>
    <dbReference type="NCBI Taxonomy" id="1708541"/>
    <lineage>
        <taxon>Eukaryota</taxon>
        <taxon>Fungi</taxon>
        <taxon>Dikarya</taxon>
        <taxon>Basidiomycota</taxon>
        <taxon>Wallemiomycotina</taxon>
        <taxon>Wallemiomycetes</taxon>
        <taxon>Wallemiales</taxon>
        <taxon>Wallemiaceae</taxon>
        <taxon>Wallemia</taxon>
    </lineage>
</organism>
<evidence type="ECO:0000256" key="3">
    <source>
        <dbReference type="ARBA" id="ARBA00022723"/>
    </source>
</evidence>
<evidence type="ECO:0000256" key="8">
    <source>
        <dbReference type="ARBA" id="ARBA00023163"/>
    </source>
</evidence>
<sequence>MDERSSIWTLDGFRNETQEDAMPKHIGKQRYIKKEATERRKVLKSHRWYTGDKLRYLHLQAQQVVLRYQVRSLMSAWNLPPEFEAIVKDLWALRLSLLKDLVAAPLELGLKHQRGEHTDEDDDLKDDTSEKDEKDDDDDKERVSDIGDPDEMLEKPWSDDDDDIQMPQTMEEALEAAKKIKTARRTQNSVDEFNMIWLLATLNLAFWTLRLPVFYLDFKNALETRVLPYMDALSCLPETMKERLNPGSRSSFQAEAVPSLRKIHRASIYLARQYDEKYNITFNDYNSAPILWRCVHDMGLPPRIYTLCQEMLKRLDTHFTLLPKRKVGKRSRHRKGESSAPEIITMSVVVTMCTLVYNLENEITFSDQPRVGSLLDKNKWLLSLEEHFKKSDTILNDQIEIIDATDEQIEDFLDFMEKTIPPANEETVKTWPTFGEDLVSRGDPMRVSAIDKDKDWFHKLYEDRIPLHDYPSQSDSVIIRSYHTSDVLGDYPKLLDKLLKASAKAIGIAHIEEIARLVELFQKRLVWRRNNTSLNTRNSLNSLKRGV</sequence>
<keyword evidence="5" id="KW-0862">Zinc</keyword>
<evidence type="ECO:0000256" key="10">
    <source>
        <dbReference type="SAM" id="MobiDB-lite"/>
    </source>
</evidence>
<evidence type="ECO:0000256" key="5">
    <source>
        <dbReference type="ARBA" id="ARBA00022833"/>
    </source>
</evidence>
<evidence type="ECO:0000256" key="4">
    <source>
        <dbReference type="ARBA" id="ARBA00022771"/>
    </source>
</evidence>
<dbReference type="PANTHER" id="PTHR31576">
    <property type="entry name" value="TATA BOX-BINDING PROTEIN-ASSOCIATED FACTOR RNA POLYMERASE I SUBUNIT B"/>
    <property type="match status" value="1"/>
</dbReference>
<dbReference type="PANTHER" id="PTHR31576:SF2">
    <property type="entry name" value="TATA BOX-BINDING PROTEIN-ASSOCIATED FACTOR RNA POLYMERASE I SUBUNIT B"/>
    <property type="match status" value="1"/>
</dbReference>
<dbReference type="InterPro" id="IPR048538">
    <property type="entry name" value="Rrn7_cyclin_C"/>
</dbReference>
<gene>
    <name evidence="13" type="ORF">E3Q22_03397</name>
</gene>
<evidence type="ECO:0000256" key="6">
    <source>
        <dbReference type="ARBA" id="ARBA00023015"/>
    </source>
</evidence>
<dbReference type="InterPro" id="IPR033599">
    <property type="entry name" value="TAF1B/Rrn7"/>
</dbReference>
<dbReference type="InterPro" id="IPR048540">
    <property type="entry name" value="Rrn7_cyclin_N"/>
</dbReference>
<feature type="domain" description="Rrn7/TAF1B N-terminal cyclin" evidence="11">
    <location>
        <begin position="63"/>
        <end position="237"/>
    </location>
</feature>
<evidence type="ECO:0000259" key="11">
    <source>
        <dbReference type="Pfam" id="PF20644"/>
    </source>
</evidence>
<comment type="similarity">
    <text evidence="2">Belongs to the RRN7/TAF1B family.</text>
</comment>
<evidence type="ECO:0000313" key="14">
    <source>
        <dbReference type="Proteomes" id="UP000310685"/>
    </source>
</evidence>
<keyword evidence="3" id="KW-0479">Metal-binding</keyword>
<keyword evidence="6" id="KW-0805">Transcription regulation</keyword>
<dbReference type="Pfam" id="PF20645">
    <property type="entry name" value="Rrn7_cyclin_C"/>
    <property type="match status" value="1"/>
</dbReference>
<reference evidence="13 14" key="1">
    <citation type="submission" date="2019-03" db="EMBL/GenBank/DDBJ databases">
        <title>Sequencing 25 genomes of Wallemia mellicola.</title>
        <authorList>
            <person name="Gostincar C."/>
        </authorList>
    </citation>
    <scope>NUCLEOTIDE SEQUENCE [LARGE SCALE GENOMIC DNA]</scope>
    <source>
        <strain evidence="13 14">EXF-6152</strain>
    </source>
</reference>
<protein>
    <submittedName>
        <fullName evidence="13">Uncharacterized protein</fullName>
    </submittedName>
</protein>
<keyword evidence="8" id="KW-0804">Transcription</keyword>
<keyword evidence="9" id="KW-0539">Nucleus</keyword>
<comment type="subcellular location">
    <subcellularLocation>
        <location evidence="1">Nucleus</location>
        <location evidence="1">Nucleolus</location>
    </subcellularLocation>
</comment>
<evidence type="ECO:0000256" key="1">
    <source>
        <dbReference type="ARBA" id="ARBA00004604"/>
    </source>
</evidence>
<feature type="region of interest" description="Disordered" evidence="10">
    <location>
        <begin position="113"/>
        <end position="163"/>
    </location>
</feature>
<proteinExistence type="inferred from homology"/>